<sequence>MGRRRDALLALVVLLPAAAAVVALDAPVTPLPVAVGVMGTLALEALLSLRAARVRAVWERPVVQATAVTLGVVILTVAVSLLGPAAATVLAAGLCAYLLLLAAVTLRDALGRTANAESRPSNERRPRE</sequence>
<keyword evidence="3" id="KW-1185">Reference proteome</keyword>
<name>M0CV69_HALPD</name>
<gene>
    <name evidence="2" type="ORF">C474_21511</name>
</gene>
<dbReference type="RefSeq" id="WP_008390422.1">
    <property type="nucleotide sequence ID" value="NZ_AOIV01000045.1"/>
</dbReference>
<proteinExistence type="predicted"/>
<reference evidence="2 3" key="1">
    <citation type="journal article" date="2014" name="PLoS Genet.">
        <title>Phylogenetically driven sequencing of extremely halophilic archaea reveals strategies for static and dynamic osmo-response.</title>
        <authorList>
            <person name="Becker E.A."/>
            <person name="Seitzer P.M."/>
            <person name="Tritt A."/>
            <person name="Larsen D."/>
            <person name="Krusor M."/>
            <person name="Yao A.I."/>
            <person name="Wu D."/>
            <person name="Madern D."/>
            <person name="Eisen J.A."/>
            <person name="Darling A.E."/>
            <person name="Facciotti M.T."/>
        </authorList>
    </citation>
    <scope>NUCLEOTIDE SEQUENCE [LARGE SCALE GENOMIC DNA]</scope>
    <source>
        <strain evidence="2 3">JCM 14848</strain>
    </source>
</reference>
<organism evidence="2 3">
    <name type="scientific">Halogeometricum pallidum JCM 14848</name>
    <dbReference type="NCBI Taxonomy" id="1227487"/>
    <lineage>
        <taxon>Archaea</taxon>
        <taxon>Methanobacteriati</taxon>
        <taxon>Methanobacteriota</taxon>
        <taxon>Stenosarchaea group</taxon>
        <taxon>Halobacteria</taxon>
        <taxon>Halobacteriales</taxon>
        <taxon>Haloferacaceae</taxon>
        <taxon>Halogeometricum</taxon>
    </lineage>
</organism>
<evidence type="ECO:0000256" key="1">
    <source>
        <dbReference type="SAM" id="Phobius"/>
    </source>
</evidence>
<dbReference type="EMBL" id="AOIV01000045">
    <property type="protein sequence ID" value="ELZ26317.1"/>
    <property type="molecule type" value="Genomic_DNA"/>
</dbReference>
<evidence type="ECO:0000313" key="2">
    <source>
        <dbReference type="EMBL" id="ELZ26317.1"/>
    </source>
</evidence>
<feature type="transmembrane region" description="Helical" evidence="1">
    <location>
        <begin position="29"/>
        <end position="49"/>
    </location>
</feature>
<keyword evidence="1" id="KW-0472">Membrane</keyword>
<protein>
    <submittedName>
        <fullName evidence="2">Uncharacterized protein</fullName>
    </submittedName>
</protein>
<evidence type="ECO:0000313" key="3">
    <source>
        <dbReference type="Proteomes" id="UP000011513"/>
    </source>
</evidence>
<feature type="transmembrane region" description="Helical" evidence="1">
    <location>
        <begin position="85"/>
        <end position="106"/>
    </location>
</feature>
<keyword evidence="1" id="KW-1133">Transmembrane helix</keyword>
<dbReference type="eggNOG" id="arCOG10776">
    <property type="taxonomic scope" value="Archaea"/>
</dbReference>
<keyword evidence="1" id="KW-0812">Transmembrane</keyword>
<dbReference type="InParanoid" id="M0CV69"/>
<dbReference type="AlphaFoldDB" id="M0CV69"/>
<dbReference type="Proteomes" id="UP000011513">
    <property type="component" value="Unassembled WGS sequence"/>
</dbReference>
<accession>M0CV69</accession>
<comment type="caution">
    <text evidence="2">The sequence shown here is derived from an EMBL/GenBank/DDBJ whole genome shotgun (WGS) entry which is preliminary data.</text>
</comment>
<feature type="transmembrane region" description="Helical" evidence="1">
    <location>
        <begin position="61"/>
        <end position="79"/>
    </location>
</feature>